<keyword evidence="7 12" id="KW-1133">Transmembrane helix</keyword>
<protein>
    <recommendedName>
        <fullName evidence="3 12">Galactosylgalactosylxylosylprotein 3-beta-glucuronosyltransferase</fullName>
        <ecNumber evidence="3 12">2.4.1.135</ecNumber>
    </recommendedName>
</protein>
<dbReference type="GO" id="GO:0005975">
    <property type="term" value="P:carbohydrate metabolic process"/>
    <property type="evidence" value="ECO:0007669"/>
    <property type="project" value="TreeGrafter"/>
</dbReference>
<evidence type="ECO:0000256" key="3">
    <source>
        <dbReference type="ARBA" id="ARBA00012641"/>
    </source>
</evidence>
<keyword evidence="14" id="KW-1185">Reference proteome</keyword>
<evidence type="ECO:0000256" key="11">
    <source>
        <dbReference type="PIRSR" id="PIRSR605027-1"/>
    </source>
</evidence>
<comment type="pathway">
    <text evidence="12">Protein modification; protein glycosylation.</text>
</comment>
<reference evidence="13 14" key="1">
    <citation type="submission" date="2015-04" db="EMBL/GenBank/DDBJ databases">
        <authorList>
            <person name="Syromyatnikov M.Y."/>
            <person name="Popov V.N."/>
        </authorList>
    </citation>
    <scope>NUCLEOTIDE SEQUENCE [LARGE SCALE GENOMIC DNA]</scope>
</reference>
<sequence length="318" mass="37140">MRMQRYKKSELFMIFLMISTSVYILWTETSFKQSIVENFKKLRYIGNYSPPVYVITQTHRTPTQLPDLTRLGNTLKHVSNLFWIIVEETNKPTEAVTELLERMKFPYVYLTCKFSFLIYFKIQVFYSNDNVNNMNQLQVPAGNYQDENIRKISNRNRALEWLRSNAVDGVFFFADENRTFDPRLFEDIRSTKKISMFPVGLTSNGLSSPVVRDNKLIGFYSGWRPERKYPVDTSSFAINVNFFLSRPDASIPRNAHEQEDGFLKKLEPFGMDEIELLASSCTKILVWKTETVQCDKPKAIDLEKYKNTNLEKLANVAT</sequence>
<dbReference type="EMBL" id="CVRI01000047">
    <property type="protein sequence ID" value="CRK97447.1"/>
    <property type="molecule type" value="Genomic_DNA"/>
</dbReference>
<evidence type="ECO:0000256" key="2">
    <source>
        <dbReference type="ARBA" id="ARBA00007706"/>
    </source>
</evidence>
<evidence type="ECO:0000256" key="8">
    <source>
        <dbReference type="ARBA" id="ARBA00023136"/>
    </source>
</evidence>
<feature type="transmembrane region" description="Helical" evidence="12">
    <location>
        <begin position="9"/>
        <end position="26"/>
    </location>
</feature>
<keyword evidence="12" id="KW-0479">Metal-binding</keyword>
<dbReference type="SUPFAM" id="SSF53448">
    <property type="entry name" value="Nucleotide-diphospho-sugar transferases"/>
    <property type="match status" value="1"/>
</dbReference>
<gene>
    <name evidence="13" type="ORF">CLUMA_CG010836</name>
</gene>
<evidence type="ECO:0000256" key="1">
    <source>
        <dbReference type="ARBA" id="ARBA00004606"/>
    </source>
</evidence>
<keyword evidence="9" id="KW-0325">Glycoprotein</keyword>
<name>A0A1J1IAY4_9DIPT</name>
<evidence type="ECO:0000256" key="9">
    <source>
        <dbReference type="ARBA" id="ARBA00023180"/>
    </source>
</evidence>
<keyword evidence="12" id="KW-0464">Manganese</keyword>
<keyword evidence="5 12" id="KW-0812">Transmembrane</keyword>
<dbReference type="EC" id="2.4.1.135" evidence="3 12"/>
<comment type="catalytic activity">
    <reaction evidence="10 12">
        <text>3-O-(beta-D-galactosyl-(1-&gt;3)-beta-D-galactosyl-(1-&gt;4)-beta-D-xylosyl)-L-seryl-[protein] + UDP-alpha-D-glucuronate = 3-O-(beta-D-GlcA-(1-&gt;3)-beta-D-Gal-(1-&gt;3)-beta-D-Gal-(1-&gt;4)-beta-D-Xyl)-L-seryl-[protein] + UDP + H(+)</text>
        <dbReference type="Rhea" id="RHEA:24168"/>
        <dbReference type="Rhea" id="RHEA-COMP:12571"/>
        <dbReference type="Rhea" id="RHEA-COMP:12573"/>
        <dbReference type="ChEBI" id="CHEBI:15378"/>
        <dbReference type="ChEBI" id="CHEBI:58052"/>
        <dbReference type="ChEBI" id="CHEBI:58223"/>
        <dbReference type="ChEBI" id="CHEBI:132090"/>
        <dbReference type="ChEBI" id="CHEBI:132093"/>
        <dbReference type="EC" id="2.4.1.135"/>
    </reaction>
</comment>
<dbReference type="PANTHER" id="PTHR10896:SF50">
    <property type="entry name" value="GALACTOSYLGALACTOSYLXYLOSYLPROTEIN 3-BETA-GLUCURONOSYLTRANSFERASE P"/>
    <property type="match status" value="1"/>
</dbReference>
<dbReference type="AlphaFoldDB" id="A0A1J1IAY4"/>
<dbReference type="InterPro" id="IPR029044">
    <property type="entry name" value="Nucleotide-diphossugar_trans"/>
</dbReference>
<dbReference type="GO" id="GO:0000139">
    <property type="term" value="C:Golgi membrane"/>
    <property type="evidence" value="ECO:0007669"/>
    <property type="project" value="UniProtKB-SubCell"/>
</dbReference>
<organism evidence="13 14">
    <name type="scientific">Clunio marinus</name>
    <dbReference type="NCBI Taxonomy" id="568069"/>
    <lineage>
        <taxon>Eukaryota</taxon>
        <taxon>Metazoa</taxon>
        <taxon>Ecdysozoa</taxon>
        <taxon>Arthropoda</taxon>
        <taxon>Hexapoda</taxon>
        <taxon>Insecta</taxon>
        <taxon>Pterygota</taxon>
        <taxon>Neoptera</taxon>
        <taxon>Endopterygota</taxon>
        <taxon>Diptera</taxon>
        <taxon>Nematocera</taxon>
        <taxon>Chironomoidea</taxon>
        <taxon>Chironomidae</taxon>
        <taxon>Clunio</taxon>
    </lineage>
</organism>
<comment type="similarity">
    <text evidence="2 12">Belongs to the glycosyltransferase 43 family.</text>
</comment>
<keyword evidence="8 12" id="KW-0472">Membrane</keyword>
<evidence type="ECO:0000313" key="13">
    <source>
        <dbReference type="EMBL" id="CRK97447.1"/>
    </source>
</evidence>
<dbReference type="UniPathway" id="UPA00378"/>
<dbReference type="STRING" id="568069.A0A1J1IAY4"/>
<keyword evidence="4 12" id="KW-0808">Transferase</keyword>
<dbReference type="Pfam" id="PF03360">
    <property type="entry name" value="Glyco_transf_43"/>
    <property type="match status" value="1"/>
</dbReference>
<dbReference type="GO" id="GO:0046872">
    <property type="term" value="F:metal ion binding"/>
    <property type="evidence" value="ECO:0007669"/>
    <property type="project" value="UniProtKB-KW"/>
</dbReference>
<dbReference type="GO" id="GO:0050650">
    <property type="term" value="P:chondroitin sulfate proteoglycan biosynthetic process"/>
    <property type="evidence" value="ECO:0007669"/>
    <property type="project" value="TreeGrafter"/>
</dbReference>
<evidence type="ECO:0000313" key="14">
    <source>
        <dbReference type="Proteomes" id="UP000183832"/>
    </source>
</evidence>
<evidence type="ECO:0000256" key="6">
    <source>
        <dbReference type="ARBA" id="ARBA00022968"/>
    </source>
</evidence>
<feature type="active site" description="Proton donor/acceptor" evidence="11">
    <location>
        <position position="259"/>
    </location>
</feature>
<accession>A0A1J1IAY4</accession>
<dbReference type="GO" id="GO:0015018">
    <property type="term" value="F:galactosylgalactosylxylosylprotein 3-beta-glucuronosyltransferase activity"/>
    <property type="evidence" value="ECO:0007669"/>
    <property type="project" value="UniProtKB-UniRule"/>
</dbReference>
<dbReference type="Gene3D" id="3.90.550.10">
    <property type="entry name" value="Spore Coat Polysaccharide Biosynthesis Protein SpsA, Chain A"/>
    <property type="match status" value="1"/>
</dbReference>
<comment type="subcellular location">
    <subcellularLocation>
        <location evidence="12">Golgi apparatus membrane</location>
        <topology evidence="12">Single-pass type II membrane protein</topology>
    </subcellularLocation>
    <subcellularLocation>
        <location evidence="1">Membrane</location>
        <topology evidence="1">Single-pass type II membrane protein</topology>
    </subcellularLocation>
</comment>
<comment type="cofactor">
    <cofactor evidence="12">
        <name>Mn(2+)</name>
        <dbReference type="ChEBI" id="CHEBI:29035"/>
    </cofactor>
</comment>
<proteinExistence type="inferred from homology"/>
<evidence type="ECO:0000256" key="10">
    <source>
        <dbReference type="ARBA" id="ARBA00047979"/>
    </source>
</evidence>
<evidence type="ECO:0000256" key="5">
    <source>
        <dbReference type="ARBA" id="ARBA00022692"/>
    </source>
</evidence>
<dbReference type="PANTHER" id="PTHR10896">
    <property type="entry name" value="GALACTOSYLGALACTOSYLXYLOSYLPROTEIN 3-BETA-GLUCURONOSYLTRANSFERASE BETA-1,3-GLUCURONYLTRANSFERASE"/>
    <property type="match status" value="1"/>
</dbReference>
<evidence type="ECO:0000256" key="12">
    <source>
        <dbReference type="RuleBase" id="RU363127"/>
    </source>
</evidence>
<dbReference type="InterPro" id="IPR005027">
    <property type="entry name" value="Glyco_trans_43"/>
</dbReference>
<evidence type="ECO:0000256" key="4">
    <source>
        <dbReference type="ARBA" id="ARBA00022679"/>
    </source>
</evidence>
<dbReference type="OrthoDB" id="675023at2759"/>
<evidence type="ECO:0000256" key="7">
    <source>
        <dbReference type="ARBA" id="ARBA00022989"/>
    </source>
</evidence>
<keyword evidence="12" id="KW-0333">Golgi apparatus</keyword>
<keyword evidence="6 12" id="KW-0735">Signal-anchor</keyword>
<dbReference type="Proteomes" id="UP000183832">
    <property type="component" value="Unassembled WGS sequence"/>
</dbReference>